<dbReference type="InterPro" id="IPR011009">
    <property type="entry name" value="Kinase-like_dom_sf"/>
</dbReference>
<dbReference type="eggNOG" id="COG3173">
    <property type="taxonomic scope" value="Bacteria"/>
</dbReference>
<dbReference type="EMBL" id="CP001618">
    <property type="protein sequence ID" value="ACQ78376.1"/>
    <property type="molecule type" value="Genomic_DNA"/>
</dbReference>
<protein>
    <submittedName>
        <fullName evidence="1">Aminoglycoside phosphotransferase</fullName>
    </submittedName>
</protein>
<sequence>MRLAYDRGMVDVEPAGRASEALPAYVAVAVAGVPEVDVVAVAPLAGGTGAATADVARVTARTPDGRELTLVRKSVRPLRAGRHAEAARAPEHWAYWRREPLAYASGVLPSGPGLRAPRCFGVETAADTLTLWLEDVVGPEAEPVAAARALASWQASAPVPDVPWLGGHQLAQRLAVTDLDWTQVDADPRVARVWAARHELMAALDGVPSVLSHGDAGLGNLREATGDVVALDWGTFGVAPVGSDAAHLALSAQADVLGPYVDALDGTFAVDDVRRGYRTTLALVGASRVHWMLAAGVSVPRGYVDLLWRLRPDGVR</sequence>
<name>C5BV02_BEUC1</name>
<proteinExistence type="predicted"/>
<reference evidence="1 2" key="1">
    <citation type="journal article" date="2009" name="Stand. Genomic Sci.">
        <title>Complete genome sequence of Beutenbergia cavernae type strain (HKI 0122).</title>
        <authorList>
            <person name="Land M."/>
            <person name="Pukall R."/>
            <person name="Abt B."/>
            <person name="Goker M."/>
            <person name="Rohde M."/>
            <person name="Glavina Del Rio T."/>
            <person name="Tice H."/>
            <person name="Copeland A."/>
            <person name="Cheng J.F."/>
            <person name="Lucas S."/>
            <person name="Chen F."/>
            <person name="Nolan M."/>
            <person name="Bruce D."/>
            <person name="Goodwin L."/>
            <person name="Pitluck S."/>
            <person name="Ivanova N."/>
            <person name="Mavromatis K."/>
            <person name="Ovchinnikova G."/>
            <person name="Pati A."/>
            <person name="Chen A."/>
            <person name="Palaniappan K."/>
            <person name="Hauser L."/>
            <person name="Chang Y.J."/>
            <person name="Jefferies C.C."/>
            <person name="Saunders E."/>
            <person name="Brettin T."/>
            <person name="Detter J.C."/>
            <person name="Han C."/>
            <person name="Chain P."/>
            <person name="Bristow J."/>
            <person name="Eisen J.A."/>
            <person name="Markowitz V."/>
            <person name="Hugenholtz P."/>
            <person name="Kyrpides N.C."/>
            <person name="Klenk H.P."/>
            <person name="Lapidus A."/>
        </authorList>
    </citation>
    <scope>NUCLEOTIDE SEQUENCE [LARGE SCALE GENOMIC DNA]</scope>
    <source>
        <strain evidence="2">ATCC BAA-8 / DSM 12333 / NBRC 16432</strain>
    </source>
</reference>
<dbReference type="KEGG" id="bcv:Bcav_0111"/>
<evidence type="ECO:0000313" key="1">
    <source>
        <dbReference type="EMBL" id="ACQ78376.1"/>
    </source>
</evidence>
<accession>C5BV02</accession>
<dbReference type="GO" id="GO:0016740">
    <property type="term" value="F:transferase activity"/>
    <property type="evidence" value="ECO:0007669"/>
    <property type="project" value="UniProtKB-KW"/>
</dbReference>
<keyword evidence="2" id="KW-1185">Reference proteome</keyword>
<dbReference type="Gene3D" id="3.90.1200.10">
    <property type="match status" value="1"/>
</dbReference>
<dbReference type="SUPFAM" id="SSF56112">
    <property type="entry name" value="Protein kinase-like (PK-like)"/>
    <property type="match status" value="1"/>
</dbReference>
<dbReference type="AlphaFoldDB" id="C5BV02"/>
<evidence type="ECO:0000313" key="2">
    <source>
        <dbReference type="Proteomes" id="UP000007962"/>
    </source>
</evidence>
<dbReference type="Proteomes" id="UP000007962">
    <property type="component" value="Chromosome"/>
</dbReference>
<keyword evidence="1" id="KW-0808">Transferase</keyword>
<dbReference type="HOGENOM" id="CLU_065747_0_0_11"/>
<gene>
    <name evidence="1" type="ordered locus">Bcav_0111</name>
</gene>
<organism evidence="1 2">
    <name type="scientific">Beutenbergia cavernae (strain ATCC BAA-8 / DSM 12333 / CCUG 43141 / JCM 11478 / NBRC 16432 / NCIMB 13614 / HKI 0122)</name>
    <dbReference type="NCBI Taxonomy" id="471853"/>
    <lineage>
        <taxon>Bacteria</taxon>
        <taxon>Bacillati</taxon>
        <taxon>Actinomycetota</taxon>
        <taxon>Actinomycetes</taxon>
        <taxon>Micrococcales</taxon>
        <taxon>Beutenbergiaceae</taxon>
        <taxon>Beutenbergia</taxon>
    </lineage>
</organism>